<dbReference type="Pfam" id="PF01627">
    <property type="entry name" value="Hpt"/>
    <property type="match status" value="1"/>
</dbReference>
<evidence type="ECO:0000256" key="7">
    <source>
        <dbReference type="SAM" id="Phobius"/>
    </source>
</evidence>
<keyword evidence="11" id="KW-0418">Kinase</keyword>
<organism evidence="11 12">
    <name type="scientific">Thiothrix eikelboomii</name>
    <dbReference type="NCBI Taxonomy" id="92487"/>
    <lineage>
        <taxon>Bacteria</taxon>
        <taxon>Pseudomonadati</taxon>
        <taxon>Pseudomonadota</taxon>
        <taxon>Gammaproteobacteria</taxon>
        <taxon>Thiotrichales</taxon>
        <taxon>Thiotrichaceae</taxon>
        <taxon>Thiothrix</taxon>
    </lineage>
</organism>
<dbReference type="PROSITE" id="PS50110">
    <property type="entry name" value="RESPONSE_REGULATORY"/>
    <property type="match status" value="1"/>
</dbReference>
<feature type="domain" description="HPt" evidence="10">
    <location>
        <begin position="810"/>
        <end position="898"/>
    </location>
</feature>
<dbReference type="InterPro" id="IPR036097">
    <property type="entry name" value="HisK_dim/P_sf"/>
</dbReference>
<evidence type="ECO:0000256" key="1">
    <source>
        <dbReference type="ARBA" id="ARBA00000085"/>
    </source>
</evidence>
<dbReference type="InterPro" id="IPR004358">
    <property type="entry name" value="Sig_transdc_His_kin-like_C"/>
</dbReference>
<dbReference type="InterPro" id="IPR036641">
    <property type="entry name" value="HPT_dom_sf"/>
</dbReference>
<feature type="modified residue" description="Phosphohistidine" evidence="5">
    <location>
        <position position="849"/>
    </location>
</feature>
<feature type="transmembrane region" description="Helical" evidence="7">
    <location>
        <begin position="253"/>
        <end position="272"/>
    </location>
</feature>
<dbReference type="InterPro" id="IPR008207">
    <property type="entry name" value="Sig_transdc_His_kin_Hpt_dom"/>
</dbReference>
<protein>
    <recommendedName>
        <fullName evidence="2">histidine kinase</fullName>
        <ecNumber evidence="2">2.7.13.3</ecNumber>
    </recommendedName>
</protein>
<dbReference type="SUPFAM" id="SSF52172">
    <property type="entry name" value="CheY-like"/>
    <property type="match status" value="1"/>
</dbReference>
<dbReference type="AlphaFoldDB" id="A0A1T4W5H9"/>
<feature type="transmembrane region" description="Helical" evidence="7">
    <location>
        <begin position="355"/>
        <end position="375"/>
    </location>
</feature>
<feature type="transmembrane region" description="Helical" evidence="7">
    <location>
        <begin position="292"/>
        <end position="317"/>
    </location>
</feature>
<feature type="domain" description="Histidine kinase" evidence="8">
    <location>
        <begin position="438"/>
        <end position="655"/>
    </location>
</feature>
<dbReference type="SUPFAM" id="SSF47226">
    <property type="entry name" value="Histidine-containing phosphotransfer domain, HPT domain"/>
    <property type="match status" value="1"/>
</dbReference>
<dbReference type="InterPro" id="IPR001789">
    <property type="entry name" value="Sig_transdc_resp-reg_receiver"/>
</dbReference>
<dbReference type="Gene3D" id="1.20.120.160">
    <property type="entry name" value="HPT domain"/>
    <property type="match status" value="1"/>
</dbReference>
<sequence>MQHKQEQPAVACQRVLYAGIAMLWMFLSLLPVVQALELTDHSRQTITSFADKNQILHDPDASLTPEMALIRITATAYQSDDDKLSLGQSWIYTPLLNRSEQLDWVVRSNNTLFEELDFYLHCQGQSLQVLPRPAIGFKSPQFLTAYFVPIVLPSHLSCGLLQRAKVSALSHLRAYLMTAPVAIEQAGLHTALSLTGVGITLGLIIYNFLLFFSIRSSTYLIYTLYACLHLSLILVVSIKPETLIDLFDDARHALRFLGISMMFFLFWFSLKFMQPGIQAARYDHSKPNLYRVLRVLVFLSLLAMLVMLLSALLTLFWPEFLFARTRVLSYIYIVSSVLIPLLALTVALSGYKPAWVFLPAWTILLISHAITLLDWLSYIDLYGWERILTMLAANLEMMILSIALGMSLRDSYRARDRAQLAREHAELLVEQQDRFISTLSHEIRTPLHAMLGATELLGRTELSTNQQELWSTTHYAAESMYALVDNLLDRAQFKQAKLLEKDEVFDPQRLLDALVQLLRPRATEKNLLIHLQTRDLPTHLLGKPVLLRRMLINLLSNAIKYTEVGEIQVWVKWQAAQQTLWVSVKDTGCGLSTEQLAHLETRFNRGIEVLYSQQASSGLGLPICFEMMRAVGGQLSLTSELGQGTEARFNLSMHLPNPNSIELKRGVVSKPLAILVVDDVASNRMLACETLKAAGHQVWQAADGREALALLQKQTFDRVLSDLRMPHLDGAQLLKHIRQQYPPSALSVILTSAHFTAEQSEPLLALDAKLLAKPYTPEALLAAIQGASQTVLPPPEAEETSLERIQARWGDEKTSILLALYQTQMDEDVQRIREGLSVHDESRIRVAAHRIVSASRALGLPANAEAALQIETHQEHQALIDWLTFGQMIEQQLGLIKV</sequence>
<keyword evidence="4" id="KW-0902">Two-component regulatory system</keyword>
<keyword evidence="12" id="KW-1185">Reference proteome</keyword>
<feature type="transmembrane region" description="Helical" evidence="7">
    <location>
        <begin position="329"/>
        <end position="348"/>
    </location>
</feature>
<evidence type="ECO:0000256" key="4">
    <source>
        <dbReference type="ARBA" id="ARBA00023012"/>
    </source>
</evidence>
<dbReference type="SUPFAM" id="SSF47384">
    <property type="entry name" value="Homodimeric domain of signal transducing histidine kinase"/>
    <property type="match status" value="1"/>
</dbReference>
<reference evidence="11 12" key="1">
    <citation type="submission" date="2017-02" db="EMBL/GenBank/DDBJ databases">
        <authorList>
            <person name="Peterson S.W."/>
        </authorList>
    </citation>
    <scope>NUCLEOTIDE SEQUENCE [LARGE SCALE GENOMIC DNA]</scope>
    <source>
        <strain evidence="11 12">ATCC 49788</strain>
    </source>
</reference>
<evidence type="ECO:0000256" key="6">
    <source>
        <dbReference type="PROSITE-ProRule" id="PRU00169"/>
    </source>
</evidence>
<dbReference type="Pfam" id="PF00512">
    <property type="entry name" value="HisKA"/>
    <property type="match status" value="1"/>
</dbReference>
<evidence type="ECO:0000259" key="8">
    <source>
        <dbReference type="PROSITE" id="PS50109"/>
    </source>
</evidence>
<feature type="domain" description="Response regulatory" evidence="9">
    <location>
        <begin position="673"/>
        <end position="788"/>
    </location>
</feature>
<dbReference type="SMART" id="SM00388">
    <property type="entry name" value="HisKA"/>
    <property type="match status" value="1"/>
</dbReference>
<dbReference type="InterPro" id="IPR005467">
    <property type="entry name" value="His_kinase_dom"/>
</dbReference>
<dbReference type="STRING" id="92487.SAMN02745130_01103"/>
<evidence type="ECO:0000256" key="5">
    <source>
        <dbReference type="PROSITE-ProRule" id="PRU00110"/>
    </source>
</evidence>
<dbReference type="Pfam" id="PF02518">
    <property type="entry name" value="HATPase_c"/>
    <property type="match status" value="1"/>
</dbReference>
<dbReference type="OrthoDB" id="5700660at2"/>
<feature type="transmembrane region" description="Helical" evidence="7">
    <location>
        <begin position="191"/>
        <end position="212"/>
    </location>
</feature>
<comment type="catalytic activity">
    <reaction evidence="1">
        <text>ATP + protein L-histidine = ADP + protein N-phospho-L-histidine.</text>
        <dbReference type="EC" id="2.7.13.3"/>
    </reaction>
</comment>
<dbReference type="PROSITE" id="PS50109">
    <property type="entry name" value="HIS_KIN"/>
    <property type="match status" value="1"/>
</dbReference>
<evidence type="ECO:0000313" key="11">
    <source>
        <dbReference type="EMBL" id="SKA72530.1"/>
    </source>
</evidence>
<evidence type="ECO:0000259" key="9">
    <source>
        <dbReference type="PROSITE" id="PS50110"/>
    </source>
</evidence>
<feature type="modified residue" description="4-aspartylphosphate" evidence="6">
    <location>
        <position position="722"/>
    </location>
</feature>
<keyword evidence="7" id="KW-1133">Transmembrane helix</keyword>
<keyword evidence="11" id="KW-0808">Transferase</keyword>
<dbReference type="Proteomes" id="UP000190460">
    <property type="component" value="Unassembled WGS sequence"/>
</dbReference>
<name>A0A1T4W5H9_9GAMM</name>
<gene>
    <name evidence="11" type="ORF">SAMN02745130_01103</name>
</gene>
<dbReference type="EC" id="2.7.13.3" evidence="2"/>
<evidence type="ECO:0000256" key="2">
    <source>
        <dbReference type="ARBA" id="ARBA00012438"/>
    </source>
</evidence>
<dbReference type="PROSITE" id="PS50894">
    <property type="entry name" value="HPT"/>
    <property type="match status" value="1"/>
</dbReference>
<dbReference type="InterPro" id="IPR011006">
    <property type="entry name" value="CheY-like_superfamily"/>
</dbReference>
<dbReference type="InterPro" id="IPR036890">
    <property type="entry name" value="HATPase_C_sf"/>
</dbReference>
<dbReference type="SUPFAM" id="SSF55874">
    <property type="entry name" value="ATPase domain of HSP90 chaperone/DNA topoisomerase II/histidine kinase"/>
    <property type="match status" value="1"/>
</dbReference>
<dbReference type="EMBL" id="FUYB01000003">
    <property type="protein sequence ID" value="SKA72530.1"/>
    <property type="molecule type" value="Genomic_DNA"/>
</dbReference>
<dbReference type="GO" id="GO:0005886">
    <property type="term" value="C:plasma membrane"/>
    <property type="evidence" value="ECO:0007669"/>
    <property type="project" value="UniProtKB-SubCell"/>
</dbReference>
<dbReference type="GO" id="GO:0005524">
    <property type="term" value="F:ATP binding"/>
    <property type="evidence" value="ECO:0007669"/>
    <property type="project" value="UniProtKB-KW"/>
</dbReference>
<dbReference type="RefSeq" id="WP_078921580.1">
    <property type="nucleotide sequence ID" value="NZ_FUYB01000003.1"/>
</dbReference>
<feature type="transmembrane region" description="Helical" evidence="7">
    <location>
        <begin position="387"/>
        <end position="408"/>
    </location>
</feature>
<dbReference type="InterPro" id="IPR003661">
    <property type="entry name" value="HisK_dim/P_dom"/>
</dbReference>
<dbReference type="Gene3D" id="3.40.50.2300">
    <property type="match status" value="1"/>
</dbReference>
<dbReference type="InterPro" id="IPR011623">
    <property type="entry name" value="7TMR_DISM_rcpt_extracell_dom1"/>
</dbReference>
<proteinExistence type="predicted"/>
<accession>A0A1T4W5H9</accession>
<dbReference type="PRINTS" id="PR00344">
    <property type="entry name" value="BCTRLSENSOR"/>
</dbReference>
<dbReference type="SMART" id="SM00448">
    <property type="entry name" value="REC"/>
    <property type="match status" value="1"/>
</dbReference>
<dbReference type="Gene3D" id="1.10.287.130">
    <property type="match status" value="1"/>
</dbReference>
<dbReference type="SMART" id="SM00387">
    <property type="entry name" value="HATPase_c"/>
    <property type="match status" value="1"/>
</dbReference>
<feature type="transmembrane region" description="Helical" evidence="7">
    <location>
        <begin position="219"/>
        <end position="238"/>
    </location>
</feature>
<dbReference type="GO" id="GO:0000155">
    <property type="term" value="F:phosphorelay sensor kinase activity"/>
    <property type="evidence" value="ECO:0007669"/>
    <property type="project" value="InterPro"/>
</dbReference>
<keyword evidence="7" id="KW-0472">Membrane</keyword>
<dbReference type="InterPro" id="IPR003594">
    <property type="entry name" value="HATPase_dom"/>
</dbReference>
<dbReference type="PANTHER" id="PTHR45339">
    <property type="entry name" value="HYBRID SIGNAL TRANSDUCTION HISTIDINE KINASE J"/>
    <property type="match status" value="1"/>
</dbReference>
<evidence type="ECO:0000259" key="10">
    <source>
        <dbReference type="PROSITE" id="PS50894"/>
    </source>
</evidence>
<dbReference type="Pfam" id="PF00072">
    <property type="entry name" value="Response_reg"/>
    <property type="match status" value="1"/>
</dbReference>
<evidence type="ECO:0000256" key="3">
    <source>
        <dbReference type="ARBA" id="ARBA00022553"/>
    </source>
</evidence>
<dbReference type="Pfam" id="PF07695">
    <property type="entry name" value="7TMR-DISM_7TM"/>
    <property type="match status" value="1"/>
</dbReference>
<evidence type="ECO:0000313" key="12">
    <source>
        <dbReference type="Proteomes" id="UP000190460"/>
    </source>
</evidence>
<dbReference type="CDD" id="cd00082">
    <property type="entry name" value="HisKA"/>
    <property type="match status" value="1"/>
</dbReference>
<keyword evidence="3 6" id="KW-0597">Phosphoprotein</keyword>
<keyword evidence="7" id="KW-0812">Transmembrane</keyword>
<dbReference type="PANTHER" id="PTHR45339:SF5">
    <property type="entry name" value="HISTIDINE KINASE"/>
    <property type="match status" value="1"/>
</dbReference>
<dbReference type="Gene3D" id="3.30.565.10">
    <property type="entry name" value="Histidine kinase-like ATPase, C-terminal domain"/>
    <property type="match status" value="1"/>
</dbReference>